<evidence type="ECO:0000256" key="1">
    <source>
        <dbReference type="ARBA" id="ARBA00022679"/>
    </source>
</evidence>
<evidence type="ECO:0000313" key="6">
    <source>
        <dbReference type="EMBL" id="MDA0165238.1"/>
    </source>
</evidence>
<protein>
    <submittedName>
        <fullName evidence="6">GNAT family N-acetyltransferase</fullName>
    </submittedName>
</protein>
<feature type="region of interest" description="Disordered" evidence="4">
    <location>
        <begin position="1"/>
        <end position="29"/>
    </location>
</feature>
<evidence type="ECO:0000313" key="7">
    <source>
        <dbReference type="Proteomes" id="UP001149140"/>
    </source>
</evidence>
<accession>A0A9X3S9P8</accession>
<dbReference type="PROSITE" id="PS51186">
    <property type="entry name" value="GNAT"/>
    <property type="match status" value="1"/>
</dbReference>
<feature type="domain" description="N-acetyltransferase" evidence="5">
    <location>
        <begin position="30"/>
        <end position="192"/>
    </location>
</feature>
<evidence type="ECO:0000259" key="5">
    <source>
        <dbReference type="PROSITE" id="PS51186"/>
    </source>
</evidence>
<name>A0A9X3S9P8_9ACTN</name>
<keyword evidence="7" id="KW-1185">Reference proteome</keyword>
<sequence>MKRPVLRRRPDDTAHPAETALPDPPPGARVRIRVLTREDRADFLALARESRRLHRPWTYPPERADQFDELYSRSRREDFLCLIAVHVESGAITGVFTISQIVRGAFQSAYLGYYAHEAYAGQGLMREALEQVLDHAFGALGLHRIEANIQPGNAPSIALARGAGFRLEGFSPRYLLIGGQWRDHERYAITNDEHAAAKAASEAA</sequence>
<dbReference type="RefSeq" id="WP_270044494.1">
    <property type="nucleotide sequence ID" value="NZ_JAPDOD010000044.1"/>
</dbReference>
<evidence type="ECO:0000256" key="3">
    <source>
        <dbReference type="ARBA" id="ARBA00038502"/>
    </source>
</evidence>
<reference evidence="6" key="1">
    <citation type="submission" date="2022-10" db="EMBL/GenBank/DDBJ databases">
        <title>The WGS of Solirubrobacter ginsenosidimutans DSM 21036.</title>
        <authorList>
            <person name="Jiang Z."/>
        </authorList>
    </citation>
    <scope>NUCLEOTIDE SEQUENCE</scope>
    <source>
        <strain evidence="6">DSM 21036</strain>
    </source>
</reference>
<dbReference type="PANTHER" id="PTHR43792:SF8">
    <property type="entry name" value="[RIBOSOMAL PROTEIN US5]-ALANINE N-ACETYLTRANSFERASE"/>
    <property type="match status" value="1"/>
</dbReference>
<dbReference type="InterPro" id="IPR000182">
    <property type="entry name" value="GNAT_dom"/>
</dbReference>
<evidence type="ECO:0000256" key="4">
    <source>
        <dbReference type="SAM" id="MobiDB-lite"/>
    </source>
</evidence>
<keyword evidence="1" id="KW-0808">Transferase</keyword>
<dbReference type="SUPFAM" id="SSF55729">
    <property type="entry name" value="Acyl-CoA N-acyltransferases (Nat)"/>
    <property type="match status" value="1"/>
</dbReference>
<evidence type="ECO:0000256" key="2">
    <source>
        <dbReference type="ARBA" id="ARBA00023315"/>
    </source>
</evidence>
<dbReference type="InterPro" id="IPR051531">
    <property type="entry name" value="N-acetyltransferase"/>
</dbReference>
<organism evidence="6 7">
    <name type="scientific">Solirubrobacter ginsenosidimutans</name>
    <dbReference type="NCBI Taxonomy" id="490573"/>
    <lineage>
        <taxon>Bacteria</taxon>
        <taxon>Bacillati</taxon>
        <taxon>Actinomycetota</taxon>
        <taxon>Thermoleophilia</taxon>
        <taxon>Solirubrobacterales</taxon>
        <taxon>Solirubrobacteraceae</taxon>
        <taxon>Solirubrobacter</taxon>
    </lineage>
</organism>
<comment type="caution">
    <text evidence="6">The sequence shown here is derived from an EMBL/GenBank/DDBJ whole genome shotgun (WGS) entry which is preliminary data.</text>
</comment>
<proteinExistence type="inferred from homology"/>
<dbReference type="AlphaFoldDB" id="A0A9X3S9P8"/>
<dbReference type="InterPro" id="IPR016181">
    <property type="entry name" value="Acyl_CoA_acyltransferase"/>
</dbReference>
<dbReference type="EMBL" id="JAPDOD010000044">
    <property type="protein sequence ID" value="MDA0165238.1"/>
    <property type="molecule type" value="Genomic_DNA"/>
</dbReference>
<keyword evidence="2" id="KW-0012">Acyltransferase</keyword>
<gene>
    <name evidence="6" type="ORF">OM076_33530</name>
</gene>
<dbReference type="Gene3D" id="3.40.630.30">
    <property type="match status" value="1"/>
</dbReference>
<dbReference type="Proteomes" id="UP001149140">
    <property type="component" value="Unassembled WGS sequence"/>
</dbReference>
<dbReference type="GO" id="GO:0005737">
    <property type="term" value="C:cytoplasm"/>
    <property type="evidence" value="ECO:0007669"/>
    <property type="project" value="TreeGrafter"/>
</dbReference>
<dbReference type="PANTHER" id="PTHR43792">
    <property type="entry name" value="GNAT FAMILY, PUTATIVE (AFU_ORTHOLOGUE AFUA_3G00765)-RELATED-RELATED"/>
    <property type="match status" value="1"/>
</dbReference>
<dbReference type="GO" id="GO:0008999">
    <property type="term" value="F:protein-N-terminal-alanine acetyltransferase activity"/>
    <property type="evidence" value="ECO:0007669"/>
    <property type="project" value="TreeGrafter"/>
</dbReference>
<dbReference type="Pfam" id="PF13302">
    <property type="entry name" value="Acetyltransf_3"/>
    <property type="match status" value="1"/>
</dbReference>
<comment type="similarity">
    <text evidence="3">Belongs to the acetyltransferase family. RimJ subfamily.</text>
</comment>